<reference evidence="1" key="1">
    <citation type="submission" date="2016-08" db="EMBL/GenBank/DDBJ databases">
        <title>Complete genome of Cloacibacillus porcorum.</title>
        <authorList>
            <person name="Looft T."/>
            <person name="Bayles D.O."/>
            <person name="Alt D.P."/>
        </authorList>
    </citation>
    <scope>NUCLEOTIDE SEQUENCE [LARGE SCALE GENOMIC DNA]</scope>
    <source>
        <strain evidence="1">CL-84</strain>
    </source>
</reference>
<accession>A0A1B2I2M3</accession>
<evidence type="ECO:0000313" key="1">
    <source>
        <dbReference type="EMBL" id="ANZ44219.1"/>
    </source>
</evidence>
<dbReference type="EMBL" id="CP016757">
    <property type="protein sequence ID" value="ANZ44219.1"/>
    <property type="molecule type" value="Genomic_DNA"/>
</dbReference>
<dbReference type="KEGG" id="cpor:BED41_03410"/>
<evidence type="ECO:0000313" key="2">
    <source>
        <dbReference type="Proteomes" id="UP000093044"/>
    </source>
</evidence>
<name>A0A1B2I2M3_9BACT</name>
<dbReference type="GeneID" id="83056900"/>
<keyword evidence="2" id="KW-1185">Reference proteome</keyword>
<dbReference type="RefSeq" id="WP_066743132.1">
    <property type="nucleotide sequence ID" value="NZ_CP016757.1"/>
</dbReference>
<dbReference type="Proteomes" id="UP000093044">
    <property type="component" value="Chromosome"/>
</dbReference>
<organism evidence="1 2">
    <name type="scientific">Cloacibacillus porcorum</name>
    <dbReference type="NCBI Taxonomy" id="1197717"/>
    <lineage>
        <taxon>Bacteria</taxon>
        <taxon>Thermotogati</taxon>
        <taxon>Synergistota</taxon>
        <taxon>Synergistia</taxon>
        <taxon>Synergistales</taxon>
        <taxon>Synergistaceae</taxon>
        <taxon>Cloacibacillus</taxon>
    </lineage>
</organism>
<proteinExistence type="predicted"/>
<dbReference type="OrthoDB" id="9910514at2"/>
<sequence>MSDFNVEVFAADASAGLSPEEVFKVRASCEQETALAKLLHEAGASAVKNGASVNPYGDCYDGWEDITEAAREGRRMQARWLMERGIGLVGRASPKAVPPRIDVSEKK</sequence>
<gene>
    <name evidence="1" type="ORF">BED41_03410</name>
</gene>
<dbReference type="AlphaFoldDB" id="A0A1B2I2M3"/>
<dbReference type="STRING" id="1197717.BED41_03410"/>
<protein>
    <submittedName>
        <fullName evidence="1">Uncharacterized protein</fullName>
    </submittedName>
</protein>